<name>A0A450YXU6_9GAMM</name>
<dbReference type="AlphaFoldDB" id="A0A450YXU6"/>
<reference evidence="2" key="1">
    <citation type="submission" date="2019-02" db="EMBL/GenBank/DDBJ databases">
        <authorList>
            <person name="Gruber-Vodicka R. H."/>
            <person name="Seah K. B. B."/>
        </authorList>
    </citation>
    <scope>NUCLEOTIDE SEQUENCE</scope>
    <source>
        <strain evidence="2">BECK_BZ125</strain>
    </source>
</reference>
<dbReference type="InterPro" id="IPR018691">
    <property type="entry name" value="DUF2188"/>
</dbReference>
<dbReference type="Pfam" id="PF09954">
    <property type="entry name" value="DUF2188"/>
    <property type="match status" value="1"/>
</dbReference>
<dbReference type="EMBL" id="CAADFT010000063">
    <property type="protein sequence ID" value="VFK46370.1"/>
    <property type="molecule type" value="Genomic_DNA"/>
</dbReference>
<gene>
    <name evidence="2" type="ORF">BECKTC1821E_GA0114239_106313</name>
</gene>
<feature type="compositionally biased region" description="Basic and acidic residues" evidence="1">
    <location>
        <begin position="54"/>
        <end position="66"/>
    </location>
</feature>
<feature type="region of interest" description="Disordered" evidence="1">
    <location>
        <begin position="54"/>
        <end position="73"/>
    </location>
</feature>
<evidence type="ECO:0008006" key="3">
    <source>
        <dbReference type="Google" id="ProtNLM"/>
    </source>
</evidence>
<feature type="compositionally biased region" description="Basic and acidic residues" evidence="1">
    <location>
        <begin position="27"/>
        <end position="46"/>
    </location>
</feature>
<sequence>MKSTHVVPNSGKGGWDIRQSGGQRSSGHFDTKRDAVNRAREISRNQETELVIHNRNGRISEKDSHGNDPFPPSQRCALAGAPLPFYLSTKAPSLFPCATRAWSSVLPSSTGN</sequence>
<feature type="region of interest" description="Disordered" evidence="1">
    <location>
        <begin position="1"/>
        <end position="46"/>
    </location>
</feature>
<evidence type="ECO:0000256" key="1">
    <source>
        <dbReference type="SAM" id="MobiDB-lite"/>
    </source>
</evidence>
<accession>A0A450YXU6</accession>
<protein>
    <recommendedName>
        <fullName evidence="3">DUF2188 domain-containing protein</fullName>
    </recommendedName>
</protein>
<proteinExistence type="predicted"/>
<organism evidence="2">
    <name type="scientific">Candidatus Kentrum sp. TC</name>
    <dbReference type="NCBI Taxonomy" id="2126339"/>
    <lineage>
        <taxon>Bacteria</taxon>
        <taxon>Pseudomonadati</taxon>
        <taxon>Pseudomonadota</taxon>
        <taxon>Gammaproteobacteria</taxon>
        <taxon>Candidatus Kentrum</taxon>
    </lineage>
</organism>
<evidence type="ECO:0000313" key="2">
    <source>
        <dbReference type="EMBL" id="VFK46370.1"/>
    </source>
</evidence>